<reference evidence="1 2" key="1">
    <citation type="journal article" date="2011" name="J. Bacteriol.">
        <title>Draft Genome Sequence of Gordonia neofelifaecis NRRL B-59395, a Cholesterol-Degrading Actinomycete.</title>
        <authorList>
            <person name="Ge F."/>
            <person name="Li W."/>
            <person name="Chen G."/>
            <person name="Liu Y."/>
            <person name="Zhang G."/>
            <person name="Yong B."/>
            <person name="Wang Q."/>
            <person name="Wang N."/>
            <person name="Huang Z."/>
            <person name="Li W."/>
            <person name="Wang J."/>
            <person name="Wu C."/>
            <person name="Xie Q."/>
            <person name="Liu G."/>
        </authorList>
    </citation>
    <scope>NUCLEOTIDE SEQUENCE [LARGE SCALE GENOMIC DNA]</scope>
    <source>
        <strain evidence="1 2">NRRL B-59395</strain>
    </source>
</reference>
<dbReference type="Proteomes" id="UP000035065">
    <property type="component" value="Unassembled WGS sequence"/>
</dbReference>
<dbReference type="eggNOG" id="COG1302">
    <property type="taxonomic scope" value="Bacteria"/>
</dbReference>
<dbReference type="EMBL" id="AEUD01000009">
    <property type="protein sequence ID" value="EGD54940.1"/>
    <property type="molecule type" value="Genomic_DNA"/>
</dbReference>
<comment type="caution">
    <text evidence="1">The sequence shown here is derived from an EMBL/GenBank/DDBJ whole genome shotgun (WGS) entry which is preliminary data.</text>
</comment>
<proteinExistence type="predicted"/>
<evidence type="ECO:0008006" key="3">
    <source>
        <dbReference type="Google" id="ProtNLM"/>
    </source>
</evidence>
<gene>
    <name evidence="1" type="ORF">SCNU_12055</name>
</gene>
<name>F1YK94_9ACTN</name>
<protein>
    <recommendedName>
        <fullName evidence="3">Asp23/Gls24 family envelope stress response protein</fullName>
    </recommendedName>
</protein>
<organism evidence="1 2">
    <name type="scientific">Gordonia neofelifaecis NRRL B-59395</name>
    <dbReference type="NCBI Taxonomy" id="644548"/>
    <lineage>
        <taxon>Bacteria</taxon>
        <taxon>Bacillati</taxon>
        <taxon>Actinomycetota</taxon>
        <taxon>Actinomycetes</taxon>
        <taxon>Mycobacteriales</taxon>
        <taxon>Gordoniaceae</taxon>
        <taxon>Gordonia</taxon>
    </lineage>
</organism>
<evidence type="ECO:0000313" key="1">
    <source>
        <dbReference type="EMBL" id="EGD54940.1"/>
    </source>
</evidence>
<sequence>MMGDAPTDQAEGGSSAKDVAEAVLAVPGVAALDSGPFGAVATYLPGERVNGVRISPEDASVHIVVDLRYDLRRVADTAAAAAADVLGRPFVVVIEDVTTEPSAPGTEHERTAE</sequence>
<dbReference type="AlphaFoldDB" id="F1YK94"/>
<dbReference type="STRING" id="644548.SCNU_12055"/>
<keyword evidence="2" id="KW-1185">Reference proteome</keyword>
<evidence type="ECO:0000313" key="2">
    <source>
        <dbReference type="Proteomes" id="UP000035065"/>
    </source>
</evidence>
<accession>F1YK94</accession>